<dbReference type="OrthoDB" id="1684416at2759"/>
<feature type="region of interest" description="Disordered" evidence="1">
    <location>
        <begin position="115"/>
        <end position="139"/>
    </location>
</feature>
<reference evidence="3" key="2">
    <citation type="submission" date="2015-06" db="UniProtKB">
        <authorList>
            <consortium name="EnsemblMetazoa"/>
        </authorList>
    </citation>
    <scope>IDENTIFICATION</scope>
</reference>
<feature type="region of interest" description="Disordered" evidence="1">
    <location>
        <begin position="418"/>
        <end position="438"/>
    </location>
</feature>
<proteinExistence type="predicted"/>
<evidence type="ECO:0000313" key="4">
    <source>
        <dbReference type="Proteomes" id="UP000015104"/>
    </source>
</evidence>
<dbReference type="Proteomes" id="UP000015104">
    <property type="component" value="Unassembled WGS sequence"/>
</dbReference>
<evidence type="ECO:0000256" key="1">
    <source>
        <dbReference type="SAM" id="MobiDB-lite"/>
    </source>
</evidence>
<feature type="domain" description="TPX2 central" evidence="2">
    <location>
        <begin position="330"/>
        <end position="416"/>
    </location>
</feature>
<evidence type="ECO:0000313" key="3">
    <source>
        <dbReference type="EnsemblMetazoa" id="tetur23g01090.1"/>
    </source>
</evidence>
<feature type="compositionally biased region" description="Basic and acidic residues" evidence="1">
    <location>
        <begin position="217"/>
        <end position="226"/>
    </location>
</feature>
<feature type="compositionally biased region" description="Basic and acidic residues" evidence="1">
    <location>
        <begin position="279"/>
        <end position="311"/>
    </location>
</feature>
<dbReference type="KEGG" id="tut:107367729"/>
<dbReference type="OMA" id="WEFACPK"/>
<gene>
    <name evidence="3" type="primary">107367729</name>
</gene>
<dbReference type="InterPro" id="IPR027330">
    <property type="entry name" value="TPX2_central_dom"/>
</dbReference>
<sequence>MTDENNFVWEFACPKFVDFTDSKVLALNAEEADKYFESEHEFSFSSRNLSDCLKVESLLAKAETMASPLKTPRPESASSDYRTPQSREELETDEVFYTTRKYFLRETECRRLTQTGASPYRIPGTTTSKKKSRRTPFQPKVIEENAKQIEEEELLVKNLAKALFIDNEDAEPSANKGKMVEEAQGESKDNNCDGDCDEKASETEDKENTKIIISEPSPEKSVREDQFESTDEEEPKYSTDEEEAKDSSGEYEEAKEAVEEQKETSESTEECQEVAVSVEESREAKESTEEGEEAKEKEVKDSASIGSDEKSPITTSAPNRKPTKPHWTPTKPVSPKLTACKRKRTLTCVSRVQQEENIAQSIKKNTFKATPFNKKTYLSTLNVGVKRVDPKPTTKPVPFHFHSEERIRARRSKVSADLFSKLPSKALTTKKPQKPLLS</sequence>
<dbReference type="AlphaFoldDB" id="T1KVL5"/>
<dbReference type="EnsemblMetazoa" id="tetur23g01090.1">
    <property type="protein sequence ID" value="tetur23g01090.1"/>
    <property type="gene ID" value="tetur23g01090"/>
</dbReference>
<accession>T1KVL5</accession>
<keyword evidence="4" id="KW-1185">Reference proteome</keyword>
<dbReference type="EMBL" id="CAEY01000613">
    <property type="status" value="NOT_ANNOTATED_CDS"/>
    <property type="molecule type" value="Genomic_DNA"/>
</dbReference>
<dbReference type="Pfam" id="PF12214">
    <property type="entry name" value="TPX2_importin"/>
    <property type="match status" value="1"/>
</dbReference>
<organism evidence="3 4">
    <name type="scientific">Tetranychus urticae</name>
    <name type="common">Two-spotted spider mite</name>
    <dbReference type="NCBI Taxonomy" id="32264"/>
    <lineage>
        <taxon>Eukaryota</taxon>
        <taxon>Metazoa</taxon>
        <taxon>Ecdysozoa</taxon>
        <taxon>Arthropoda</taxon>
        <taxon>Chelicerata</taxon>
        <taxon>Arachnida</taxon>
        <taxon>Acari</taxon>
        <taxon>Acariformes</taxon>
        <taxon>Trombidiformes</taxon>
        <taxon>Prostigmata</taxon>
        <taxon>Eleutherengona</taxon>
        <taxon>Raphignathae</taxon>
        <taxon>Tetranychoidea</taxon>
        <taxon>Tetranychidae</taxon>
        <taxon>Tetranychus</taxon>
    </lineage>
</organism>
<feature type="compositionally biased region" description="Basic and acidic residues" evidence="1">
    <location>
        <begin position="235"/>
        <end position="265"/>
    </location>
</feature>
<dbReference type="HOGENOM" id="CLU_626038_0_0_1"/>
<name>T1KVL5_TETUR</name>
<feature type="region of interest" description="Disordered" evidence="1">
    <location>
        <begin position="171"/>
        <end position="338"/>
    </location>
</feature>
<reference evidence="4" key="1">
    <citation type="submission" date="2011-08" db="EMBL/GenBank/DDBJ databases">
        <authorList>
            <person name="Rombauts S."/>
        </authorList>
    </citation>
    <scope>NUCLEOTIDE SEQUENCE</scope>
    <source>
        <strain evidence="4">London</strain>
    </source>
</reference>
<protein>
    <recommendedName>
        <fullName evidence="2">TPX2 central domain-containing protein</fullName>
    </recommendedName>
</protein>
<evidence type="ECO:0000259" key="2">
    <source>
        <dbReference type="Pfam" id="PF12214"/>
    </source>
</evidence>
<feature type="region of interest" description="Disordered" evidence="1">
    <location>
        <begin position="65"/>
        <end position="89"/>
    </location>
</feature>
<feature type="compositionally biased region" description="Basic and acidic residues" evidence="1">
    <location>
        <begin position="178"/>
        <end position="209"/>
    </location>
</feature>